<dbReference type="InterPro" id="IPR010982">
    <property type="entry name" value="Lambda_DNA-bd_dom_sf"/>
</dbReference>
<dbReference type="EMBL" id="FNCC01000003">
    <property type="protein sequence ID" value="SDF79715.1"/>
    <property type="molecule type" value="Genomic_DNA"/>
</dbReference>
<sequence length="702" mass="75779">MASQLGSLLRQWRQRAGLSQEALAQRATVGIRTVRGLETGERTDPRMGTVRALADALELTGAERAELFAAAGRDEPPVAAPARFDPLHETVETLKVAIEARWRREEEQRQVHDPVPLPVRWDAAPEALRDSWLNIGGEAGLAGRLDQVVEVYRRVPSKRLVVLGRAGSGKTVLTTRFVLDLLAARDTADPVPVIFGLGSWHPGRVGLRDWLAEQLIREYPFLSAPGPGGTLASTLVDSQRVLPVLDGFDEIATGLHRSALLALNATTLPLLLTSRVDEYRDAVAGTDVLTSAAAVVLADLTADDLAGYLPRTTRRTGPGGSAWKPVLDEVRAGGPLAEVLTTPLMVSLARRVYSDTPDHDPAALLALGTPDEIERHLLSSFVPAVYGPARAARVRPWLTHLAEHLTRLGTHDIAWWQFGTSARVTGLAVGVAVGVADLVFDTLLAGQVMLQLWLFAVMIGLVTGGIFGLAHRFVVLRTPLQPVRTRLRLRGRAGRRVWSRALLGLAFGGAVGAAYGLVRRLAYWMVTPESAMTREVFVDAGAFALVFGLGAALVLGLVAALEAPLDVRAALSPEGLLRSNRRAVLLLVMMMVPVFAVFVVAATGVVTSGLAALRFAVVWEPPTALAIGLVGGIGGGLAYVLSLTAWGQWVVFARVWLPLTGRLPWRVTAFLDDAYRRGVLRRAGAVYQFRHARLQEHFARSR</sequence>
<gene>
    <name evidence="4" type="ORF">SAMN05216553_103332</name>
</gene>
<dbReference type="PROSITE" id="PS50943">
    <property type="entry name" value="HTH_CROC1"/>
    <property type="match status" value="1"/>
</dbReference>
<evidence type="ECO:0000256" key="1">
    <source>
        <dbReference type="SAM" id="Phobius"/>
    </source>
</evidence>
<dbReference type="Pfam" id="PF13560">
    <property type="entry name" value="HTH_31"/>
    <property type="match status" value="1"/>
</dbReference>
<keyword evidence="1" id="KW-0472">Membrane</keyword>
<evidence type="ECO:0000259" key="2">
    <source>
        <dbReference type="PROSITE" id="PS50837"/>
    </source>
</evidence>
<feature type="domain" description="NACHT" evidence="2">
    <location>
        <begin position="158"/>
        <end position="253"/>
    </location>
</feature>
<feature type="transmembrane region" description="Helical" evidence="1">
    <location>
        <begin position="452"/>
        <end position="476"/>
    </location>
</feature>
<feature type="domain" description="HTH cro/C1-type" evidence="3">
    <location>
        <begin position="9"/>
        <end position="64"/>
    </location>
</feature>
<dbReference type="STRING" id="200378.SAMN05216553_103332"/>
<keyword evidence="1" id="KW-0812">Transmembrane</keyword>
<dbReference type="GO" id="GO:0003677">
    <property type="term" value="F:DNA binding"/>
    <property type="evidence" value="ECO:0007669"/>
    <property type="project" value="InterPro"/>
</dbReference>
<evidence type="ECO:0000313" key="5">
    <source>
        <dbReference type="Proteomes" id="UP000199623"/>
    </source>
</evidence>
<dbReference type="PANTHER" id="PTHR35010">
    <property type="entry name" value="BLL4672 PROTEIN-RELATED"/>
    <property type="match status" value="1"/>
</dbReference>
<dbReference type="OrthoDB" id="419058at2"/>
<keyword evidence="5" id="KW-1185">Reference proteome</keyword>
<accession>A0A1G7P086</accession>
<protein>
    <submittedName>
        <fullName evidence="4">Transcriptional regulator, contains XRE-family HTH domain</fullName>
    </submittedName>
</protein>
<feature type="transmembrane region" description="Helical" evidence="1">
    <location>
        <begin position="537"/>
        <end position="563"/>
    </location>
</feature>
<dbReference type="RefSeq" id="WP_090047442.1">
    <property type="nucleotide sequence ID" value="NZ_FNCC01000003.1"/>
</dbReference>
<feature type="transmembrane region" description="Helical" evidence="1">
    <location>
        <begin position="497"/>
        <end position="517"/>
    </location>
</feature>
<dbReference type="PROSITE" id="PS50837">
    <property type="entry name" value="NACHT"/>
    <property type="match status" value="1"/>
</dbReference>
<dbReference type="InterPro" id="IPR007111">
    <property type="entry name" value="NACHT_NTPase"/>
</dbReference>
<dbReference type="InterPro" id="IPR027417">
    <property type="entry name" value="P-loop_NTPase"/>
</dbReference>
<dbReference type="Gene3D" id="1.10.260.40">
    <property type="entry name" value="lambda repressor-like DNA-binding domains"/>
    <property type="match status" value="1"/>
</dbReference>
<dbReference type="Pfam" id="PF05729">
    <property type="entry name" value="NACHT"/>
    <property type="match status" value="1"/>
</dbReference>
<dbReference type="SMART" id="SM00530">
    <property type="entry name" value="HTH_XRE"/>
    <property type="match status" value="1"/>
</dbReference>
<feature type="transmembrane region" description="Helical" evidence="1">
    <location>
        <begin position="584"/>
        <end position="617"/>
    </location>
</feature>
<dbReference type="Proteomes" id="UP000199623">
    <property type="component" value="Unassembled WGS sequence"/>
</dbReference>
<dbReference type="SUPFAM" id="SSF52540">
    <property type="entry name" value="P-loop containing nucleoside triphosphate hydrolases"/>
    <property type="match status" value="1"/>
</dbReference>
<proteinExistence type="predicted"/>
<evidence type="ECO:0000259" key="3">
    <source>
        <dbReference type="PROSITE" id="PS50943"/>
    </source>
</evidence>
<evidence type="ECO:0000313" key="4">
    <source>
        <dbReference type="EMBL" id="SDF79715.1"/>
    </source>
</evidence>
<dbReference type="SUPFAM" id="SSF47413">
    <property type="entry name" value="lambda repressor-like DNA-binding domains"/>
    <property type="match status" value="1"/>
</dbReference>
<reference evidence="5" key="1">
    <citation type="submission" date="2016-10" db="EMBL/GenBank/DDBJ databases">
        <authorList>
            <person name="Varghese N."/>
            <person name="Submissions S."/>
        </authorList>
    </citation>
    <scope>NUCLEOTIDE SEQUENCE [LARGE SCALE GENOMIC DNA]</scope>
    <source>
        <strain evidence="5">CGMCC 4.3506</strain>
    </source>
</reference>
<dbReference type="InterPro" id="IPR001387">
    <property type="entry name" value="Cro/C1-type_HTH"/>
</dbReference>
<name>A0A1G7P086_9PSEU</name>
<dbReference type="Gene3D" id="3.40.50.300">
    <property type="entry name" value="P-loop containing nucleotide triphosphate hydrolases"/>
    <property type="match status" value="1"/>
</dbReference>
<organism evidence="4 5">
    <name type="scientific">Lentzea fradiae</name>
    <dbReference type="NCBI Taxonomy" id="200378"/>
    <lineage>
        <taxon>Bacteria</taxon>
        <taxon>Bacillati</taxon>
        <taxon>Actinomycetota</taxon>
        <taxon>Actinomycetes</taxon>
        <taxon>Pseudonocardiales</taxon>
        <taxon>Pseudonocardiaceae</taxon>
        <taxon>Lentzea</taxon>
    </lineage>
</organism>
<dbReference type="CDD" id="cd00093">
    <property type="entry name" value="HTH_XRE"/>
    <property type="match status" value="1"/>
</dbReference>
<dbReference type="AlphaFoldDB" id="A0A1G7P086"/>
<keyword evidence="1" id="KW-1133">Transmembrane helix</keyword>